<protein>
    <submittedName>
        <fullName evidence="1">Uncharacterized protein</fullName>
    </submittedName>
</protein>
<dbReference type="Proteomes" id="UP000594015">
    <property type="component" value="Chromosome"/>
</dbReference>
<dbReference type="EMBL" id="CP030050">
    <property type="protein sequence ID" value="QOZ73320.1"/>
    <property type="molecule type" value="Genomic_DNA"/>
</dbReference>
<organism evidence="1 2">
    <name type="scientific">Bradyrhizobium arachidis</name>
    <dbReference type="NCBI Taxonomy" id="858423"/>
    <lineage>
        <taxon>Bacteria</taxon>
        <taxon>Pseudomonadati</taxon>
        <taxon>Pseudomonadota</taxon>
        <taxon>Alphaproteobacteria</taxon>
        <taxon>Hyphomicrobiales</taxon>
        <taxon>Nitrobacteraceae</taxon>
        <taxon>Bradyrhizobium</taxon>
    </lineage>
</organism>
<sequence length="141" mass="16305">MLDFSNKRAEMKASSLDEAADLLRKVAGERKADESLKSVFRRLSRKLDGWTDNRIQDVWRRDSRITVRADEITQLRALVEPKRKTESIDDLEELRATVARLARYEALLERLDEEFYGPQISAASDQLGEARRLLGKSRSRL</sequence>
<dbReference type="AlphaFoldDB" id="A0AAE7P0S2"/>
<accession>A0AAE7P0S2</accession>
<evidence type="ECO:0000313" key="1">
    <source>
        <dbReference type="EMBL" id="QOZ73320.1"/>
    </source>
</evidence>
<gene>
    <name evidence="1" type="ORF">WN72_13120</name>
</gene>
<proteinExistence type="predicted"/>
<name>A0AAE7P0S2_9BRAD</name>
<evidence type="ECO:0000313" key="2">
    <source>
        <dbReference type="Proteomes" id="UP000594015"/>
    </source>
</evidence>
<dbReference type="RefSeq" id="WP_092217949.1">
    <property type="nucleotide sequence ID" value="NZ_CP030050.1"/>
</dbReference>
<dbReference type="KEGG" id="barh:WN72_13120"/>
<reference evidence="1 2" key="1">
    <citation type="submission" date="2018-06" db="EMBL/GenBank/DDBJ databases">
        <title>Comparative genomics of Bradyrhizobium nodulating Arachidis hypogaea.</title>
        <authorList>
            <person name="Li Y."/>
        </authorList>
    </citation>
    <scope>NUCLEOTIDE SEQUENCE [LARGE SCALE GENOMIC DNA]</scope>
    <source>
        <strain evidence="1 2">CCBAU 051107</strain>
    </source>
</reference>